<evidence type="ECO:0000313" key="1">
    <source>
        <dbReference type="EMBL" id="QUC66255.1"/>
    </source>
</evidence>
<proteinExistence type="predicted"/>
<sequence>MSELTENVLTENNKPLPAAQDEIKMDRAGVILLVLSFLAALLYCFAHSWTGSVCPGPGIGLTISHWVLTGTVLAAAKARGRLTLRRDGLFLLVLSLLLSAVYGVFANTTLRRLNLPVLLLITAQALFALTGQNTASALSGQGLWEGFRRYLKSLFRCRSVPFTAVTRRTQHNGYLLPGILAAICTMALAAILLSSADQVFSGMLDSVAEKIRQVDFLFVFRLFLALILTLLLFSHHFSLLQAPGAIRPVTTRAGNPTMFLMVLGSLVLVYALFGYVQIRYLFAGTESVRMSGGYAAYARSGFFQLVLVALLTLCLILPALTLFRENTGIRILCGLTAALTIIIDVSAYLRMHLYIGAFGLSTLRVVTVWGIGVILLALLAVIVKSIRPGLKICPLLAAVILASWVALNWVNVDRLVADSQVARFNNDPENTGIYSLVSDQGWSPEYYAAFEKIADPEKRADALEFLIDLGSETHRDDRCLKHPALYDWSFALLRAR</sequence>
<name>A0AC61N1W5_9FIRM</name>
<protein>
    <submittedName>
        <fullName evidence="1">DUF4173 domain-containing protein</fullName>
    </submittedName>
</protein>
<reference evidence="1" key="1">
    <citation type="submission" date="2021-01" db="EMBL/GenBank/DDBJ databases">
        <title>Complete genome sequence of Clostridiales bacterium R-7.</title>
        <authorList>
            <person name="Mahoney-Kurpe S.C."/>
            <person name="Palevich N."/>
            <person name="Koike S."/>
            <person name="Moon C.D."/>
            <person name="Attwood G.T."/>
        </authorList>
    </citation>
    <scope>NUCLEOTIDE SEQUENCE</scope>
    <source>
        <strain evidence="1">R-7</strain>
    </source>
</reference>
<keyword evidence="2" id="KW-1185">Reference proteome</keyword>
<dbReference type="EMBL" id="CP068393">
    <property type="protein sequence ID" value="QUC66255.1"/>
    <property type="molecule type" value="Genomic_DNA"/>
</dbReference>
<accession>A0AC61N1W5</accession>
<evidence type="ECO:0000313" key="2">
    <source>
        <dbReference type="Proteomes" id="UP000682782"/>
    </source>
</evidence>
<organism evidence="1 2">
    <name type="scientific">Aristaeella hokkaidonensis</name>
    <dbReference type="NCBI Taxonomy" id="3046382"/>
    <lineage>
        <taxon>Bacteria</taxon>
        <taxon>Bacillati</taxon>
        <taxon>Bacillota</taxon>
        <taxon>Clostridia</taxon>
        <taxon>Eubacteriales</taxon>
        <taxon>Aristaeellaceae</taxon>
        <taxon>Aristaeella</taxon>
    </lineage>
</organism>
<gene>
    <name evidence="1" type="ORF">JYE49_10295</name>
</gene>
<dbReference type="Proteomes" id="UP000682782">
    <property type="component" value="Chromosome"/>
</dbReference>